<sequence>MRIFTVLLVIHAVVVAAFVAGRALHTRLGPMNVAGSGGAAALAQGFPPMIPVGRSLEEYVQTGLVDLRIMLVQAARRRHD</sequence>
<proteinExistence type="predicted"/>
<gene>
    <name evidence="1" type="ORF">ABEG17_17690</name>
</gene>
<accession>A0AAU7JSK3</accession>
<evidence type="ECO:0000313" key="1">
    <source>
        <dbReference type="EMBL" id="XBO43372.1"/>
    </source>
</evidence>
<dbReference type="RefSeq" id="WP_406830807.1">
    <property type="nucleotide sequence ID" value="NZ_CP157483.1"/>
</dbReference>
<dbReference type="EMBL" id="CP157483">
    <property type="protein sequence ID" value="XBO43372.1"/>
    <property type="molecule type" value="Genomic_DNA"/>
</dbReference>
<protein>
    <submittedName>
        <fullName evidence="1">Uncharacterized protein</fullName>
    </submittedName>
</protein>
<reference evidence="1" key="1">
    <citation type="submission" date="2024-05" db="EMBL/GenBank/DDBJ databases">
        <authorList>
            <person name="Kim S."/>
            <person name="Heo J."/>
            <person name="Choi H."/>
            <person name="Choi Y."/>
            <person name="Kwon S.-W."/>
            <person name="Kim Y."/>
        </authorList>
    </citation>
    <scope>NUCLEOTIDE SEQUENCE</scope>
    <source>
        <strain evidence="1">KACC 23699</strain>
    </source>
</reference>
<dbReference type="AlphaFoldDB" id="A0AAU7JSK3"/>
<organism evidence="1">
    <name type="scientific">Pedococcus sp. KACC 23699</name>
    <dbReference type="NCBI Taxonomy" id="3149228"/>
    <lineage>
        <taxon>Bacteria</taxon>
        <taxon>Bacillati</taxon>
        <taxon>Actinomycetota</taxon>
        <taxon>Actinomycetes</taxon>
        <taxon>Micrococcales</taxon>
        <taxon>Intrasporangiaceae</taxon>
        <taxon>Pedococcus</taxon>
    </lineage>
</organism>
<name>A0AAU7JSK3_9MICO</name>